<dbReference type="Proteomes" id="UP000054686">
    <property type="component" value="Unassembled WGS sequence"/>
</dbReference>
<comment type="caution">
    <text evidence="1">The sequence shown here is derived from an EMBL/GenBank/DDBJ whole genome shotgun (WGS) entry which is preliminary data.</text>
</comment>
<accession>A0A0V8RTC7</accession>
<dbReference type="OrthoDB" id="2241234at2"/>
<proteinExistence type="predicted"/>
<protein>
    <submittedName>
        <fullName evidence="1">HAD family hydrolase</fullName>
    </submittedName>
</protein>
<dbReference type="UniPathway" id="UPA00126">
    <property type="reaction ID" value="UER00424"/>
</dbReference>
<dbReference type="GO" id="GO:0016791">
    <property type="term" value="F:phosphatase activity"/>
    <property type="evidence" value="ECO:0007669"/>
    <property type="project" value="UniProtKB-ARBA"/>
</dbReference>
<name>A0A0V8RTC7_9ACTO</name>
<dbReference type="EMBL" id="LLVT01000002">
    <property type="protein sequence ID" value="KSW11194.1"/>
    <property type="molecule type" value="Genomic_DNA"/>
</dbReference>
<keyword evidence="1" id="KW-0378">Hydrolase</keyword>
<evidence type="ECO:0000313" key="1">
    <source>
        <dbReference type="EMBL" id="KSW11194.1"/>
    </source>
</evidence>
<dbReference type="SFLD" id="SFLDS00003">
    <property type="entry name" value="Haloacid_Dehalogenase"/>
    <property type="match status" value="1"/>
</dbReference>
<evidence type="ECO:0000313" key="2">
    <source>
        <dbReference type="Proteomes" id="UP000054686"/>
    </source>
</evidence>
<dbReference type="Pfam" id="PF08282">
    <property type="entry name" value="Hydrolase_3"/>
    <property type="match status" value="1"/>
</dbReference>
<dbReference type="Gene3D" id="3.30.1240.20">
    <property type="match status" value="1"/>
</dbReference>
<dbReference type="InterPro" id="IPR036412">
    <property type="entry name" value="HAD-like_sf"/>
</dbReference>
<dbReference type="SUPFAM" id="SSF56784">
    <property type="entry name" value="HAD-like"/>
    <property type="match status" value="1"/>
</dbReference>
<dbReference type="GO" id="GO:0009298">
    <property type="term" value="P:GDP-mannose biosynthetic process"/>
    <property type="evidence" value="ECO:0007669"/>
    <property type="project" value="UniProtKB-UniPathway"/>
</dbReference>
<dbReference type="RefSeq" id="WP_060567045.1">
    <property type="nucleotide sequence ID" value="NZ_CP040006.1"/>
</dbReference>
<dbReference type="NCBIfam" id="TIGR01484">
    <property type="entry name" value="HAD-SF-IIB"/>
    <property type="match status" value="1"/>
</dbReference>
<dbReference type="Gene3D" id="3.40.50.1000">
    <property type="entry name" value="HAD superfamily/HAD-like"/>
    <property type="match status" value="1"/>
</dbReference>
<dbReference type="SFLD" id="SFLDG01143">
    <property type="entry name" value="C2.B.3:_Phosphomannomutase_Lik"/>
    <property type="match status" value="1"/>
</dbReference>
<reference evidence="1 2" key="1">
    <citation type="submission" date="2015-10" db="EMBL/GenBank/DDBJ databases">
        <title>Draft Genome of Actinomyces odontolyticus subsp. actinosynbacter strain XH001.</title>
        <authorList>
            <person name="Mclean J.S."/>
            <person name="He X."/>
        </authorList>
    </citation>
    <scope>NUCLEOTIDE SEQUENCE [LARGE SCALE GENOMIC DNA]</scope>
    <source>
        <strain evidence="1 2">XH001</strain>
    </source>
</reference>
<dbReference type="InterPro" id="IPR006379">
    <property type="entry name" value="HAD-SF_hydro_IIB"/>
</dbReference>
<sequence>MKLVAFDLDDTLAPSKSPLPARMDVALRSLLDHVEVCIISGGQMGQFRTQVLDNLHATDEELSRLHLMPTCGTRYYRYEDGAWVERYAHDLDPEVAARAIASLERHARELGLWESNPWGNIIEDRGSQITFSALGQEAPLDAKRAWDPDGTKKAALRDAVQPDVPELDVRGGGSTSVDITTRGIDKAFGMGKLVEETGIPASEMLFVGDRLDPEGNDYPVKAAGYATRAVSGWEECVDVIDEIVASMS</sequence>
<dbReference type="AlphaFoldDB" id="A0A0V8RTC7"/>
<organism evidence="1 2">
    <name type="scientific">Schaalia odontolytica</name>
    <dbReference type="NCBI Taxonomy" id="1660"/>
    <lineage>
        <taxon>Bacteria</taxon>
        <taxon>Bacillati</taxon>
        <taxon>Actinomycetota</taxon>
        <taxon>Actinomycetes</taxon>
        <taxon>Actinomycetales</taxon>
        <taxon>Actinomycetaceae</taxon>
        <taxon>Schaalia</taxon>
    </lineage>
</organism>
<gene>
    <name evidence="1" type="ORF">APY09_06980</name>
</gene>
<dbReference type="SFLD" id="SFLDG01140">
    <property type="entry name" value="C2.B:_Phosphomannomutase_and_P"/>
    <property type="match status" value="1"/>
</dbReference>
<dbReference type="InterPro" id="IPR043169">
    <property type="entry name" value="PMM_cap"/>
</dbReference>
<dbReference type="InterPro" id="IPR023214">
    <property type="entry name" value="HAD_sf"/>
</dbReference>